<sequence>MLASMFLLLLILFGSVSADRLRFHLKNLIDKNVSACDDFYHHVCSQQVDPDEFYSRRASTIFDTAINNLQNDATKYSPVEYDLQQIKASGKYGQYDFEEKKYEILITFNETLNVENVADEEERITTVIDNVQRMIKEIINFVKSPNMDLRKYRLEYVLFFHNILQTRIRVIEFMLTNGTHDDFHEIKEIGETMKEKMISDIQSSKWLKGDEISEIIRSKIIERIASIEIFHDFDEHDKNITKLLKINRDFNGHYFSVKSETGSPMLDFVLKQNFAYAKLESDTSPKIQNLLDRMPAKFQKNAFFNTKKKTVTILGPFIHKPAFQSDILKEPFITYHVLGHELYHSLFSKATSILLDLYNHRSTCISNHYSESCKKFGMGSCKSGPQTITEDAPDLESFRTVYSILQDRYTKKQLKTKIKGLKTTIEQAFFYYIASGSCEQDVIRTEEEAEDVHSANNIRVNAALSLMPEFTKAFGCKKEDAMYVEEKDSCYVFGPNSQFFMYPECVGKSKEGDKSFEKNKSINEFGTTLELAFFYNISSGFCAKDVSRVEFTRGSSKRCAFCSKYPNAALSLMPEFTSAFGCRNGSAMYAEEKDSCYVFGPKS</sequence>
<reference evidence="2" key="1">
    <citation type="journal article" date="2008" name="Nat. Genet.">
        <title>The Pristionchus pacificus genome provides a unique perspective on nematode lifestyle and parasitism.</title>
        <authorList>
            <person name="Dieterich C."/>
            <person name="Clifton S.W."/>
            <person name="Schuster L.N."/>
            <person name="Chinwalla A."/>
            <person name="Delehaunty K."/>
            <person name="Dinkelacker I."/>
            <person name="Fulton L."/>
            <person name="Fulton R."/>
            <person name="Godfrey J."/>
            <person name="Minx P."/>
            <person name="Mitreva M."/>
            <person name="Roeseler W."/>
            <person name="Tian H."/>
            <person name="Witte H."/>
            <person name="Yang S.P."/>
            <person name="Wilson R.K."/>
            <person name="Sommer R.J."/>
        </authorList>
    </citation>
    <scope>NUCLEOTIDE SEQUENCE [LARGE SCALE GENOMIC DNA]</scope>
    <source>
        <strain evidence="2">PS312</strain>
    </source>
</reference>
<protein>
    <submittedName>
        <fullName evidence="1">Nep-15</fullName>
    </submittedName>
</protein>
<dbReference type="GO" id="GO:0004222">
    <property type="term" value="F:metalloendopeptidase activity"/>
    <property type="evidence" value="ECO:0000318"/>
    <property type="project" value="GO_Central"/>
</dbReference>
<dbReference type="InterPro" id="IPR000718">
    <property type="entry name" value="Peptidase_M13"/>
</dbReference>
<dbReference type="PANTHER" id="PTHR11733:SF208">
    <property type="entry name" value="PEPTIDASE M13 C-TERMINAL DOMAIN-CONTAINING PROTEIN"/>
    <property type="match status" value="1"/>
</dbReference>
<dbReference type="Proteomes" id="UP000005239">
    <property type="component" value="Unassembled WGS sequence"/>
</dbReference>
<dbReference type="EnsemblMetazoa" id="PPA39349.1">
    <property type="protein sequence ID" value="PPA39349.1"/>
    <property type="gene ID" value="WBGene00277718"/>
</dbReference>
<proteinExistence type="predicted"/>
<dbReference type="SUPFAM" id="SSF55486">
    <property type="entry name" value="Metalloproteases ('zincins'), catalytic domain"/>
    <property type="match status" value="1"/>
</dbReference>
<dbReference type="AlphaFoldDB" id="A0A2A6BJQ2"/>
<name>A0A2A6BJQ2_PRIPA</name>
<organism evidence="1 2">
    <name type="scientific">Pristionchus pacificus</name>
    <name type="common">Parasitic nematode worm</name>
    <dbReference type="NCBI Taxonomy" id="54126"/>
    <lineage>
        <taxon>Eukaryota</taxon>
        <taxon>Metazoa</taxon>
        <taxon>Ecdysozoa</taxon>
        <taxon>Nematoda</taxon>
        <taxon>Chromadorea</taxon>
        <taxon>Rhabditida</taxon>
        <taxon>Rhabditina</taxon>
        <taxon>Diplogasteromorpha</taxon>
        <taxon>Diplogasteroidea</taxon>
        <taxon>Neodiplogasteridae</taxon>
        <taxon>Pristionchus</taxon>
    </lineage>
</organism>
<keyword evidence="2" id="KW-1185">Reference proteome</keyword>
<reference evidence="1" key="2">
    <citation type="submission" date="2022-06" db="UniProtKB">
        <authorList>
            <consortium name="EnsemblMetazoa"/>
        </authorList>
    </citation>
    <scope>IDENTIFICATION</scope>
    <source>
        <strain evidence="1">PS312</strain>
    </source>
</reference>
<dbReference type="InterPro" id="IPR024079">
    <property type="entry name" value="MetalloPept_cat_dom_sf"/>
</dbReference>
<gene>
    <name evidence="1" type="primary">WBGene00277718</name>
</gene>
<accession>A0A8R1UXG5</accession>
<dbReference type="Gene3D" id="3.40.390.10">
    <property type="entry name" value="Collagenase (Catalytic Domain)"/>
    <property type="match status" value="1"/>
</dbReference>
<dbReference type="PROSITE" id="PS51885">
    <property type="entry name" value="NEPRILYSIN"/>
    <property type="match status" value="1"/>
</dbReference>
<dbReference type="InterPro" id="IPR018497">
    <property type="entry name" value="Peptidase_M13_C"/>
</dbReference>
<accession>A0A2A6BJQ2</accession>
<dbReference type="GO" id="GO:0005886">
    <property type="term" value="C:plasma membrane"/>
    <property type="evidence" value="ECO:0000318"/>
    <property type="project" value="GO_Central"/>
</dbReference>
<evidence type="ECO:0000313" key="1">
    <source>
        <dbReference type="EnsemblMetazoa" id="PPA39349.1"/>
    </source>
</evidence>
<evidence type="ECO:0000313" key="2">
    <source>
        <dbReference type="Proteomes" id="UP000005239"/>
    </source>
</evidence>
<dbReference type="Pfam" id="PF01431">
    <property type="entry name" value="Peptidase_M13"/>
    <property type="match status" value="1"/>
</dbReference>
<dbReference type="GO" id="GO:0016485">
    <property type="term" value="P:protein processing"/>
    <property type="evidence" value="ECO:0000318"/>
    <property type="project" value="GO_Central"/>
</dbReference>
<dbReference type="PANTHER" id="PTHR11733">
    <property type="entry name" value="ZINC METALLOPROTEASE FAMILY M13 NEPRILYSIN-RELATED"/>
    <property type="match status" value="1"/>
</dbReference>